<accession>A0AAE1JBG5</accession>
<dbReference type="InterPro" id="IPR056125">
    <property type="entry name" value="DUF7708"/>
</dbReference>
<dbReference type="InterPro" id="IPR056884">
    <property type="entry name" value="NPHP3-like_N"/>
</dbReference>
<sequence length="871" mass="98337">MKGWKLPIKSKKGKSQEVTDAHVPRPPKESPAHKELVRAGNALLSVALSHQPSPSKGDTHTAPEQEQTAGHEERIAKALWDRVLLKVKESKDRDAIYLIDEIEKHVPQDGSSNARPIVMTDLVSSVMEVMEQQFKDKHGHNSTSAYVEKTISMLNQFISVGDVAVSYDPVHAALPWAAVRVVLVGITSNHQLNMQILGGLASVTSLLLQCNMYQRLYLTSSSVTDGIKEALEALEESLVDSYANSLSFVSFLYSHRNKSMAIMAPFLLNDVEKKVKSLDESSSQLTKCADNCERFFSLNQNKSFEKLFELIGKLQHSSNYHLVLLESIQREFILSKLQVAQGAAYDDFSESSRDECHPGTRIEILDTIYKWATDPDPSSPSIFWLQGLAGTGKSTIAQTVAKNFDGKSLGASFFFKRGEGDRGTARRFFATIASQMIRKQPIMTQVLHSILQEEPEIGDKLLETQFRELWLRLLKEAHMEPTPERMTIVVVIDALDECDPPKDAKLLIKLLTAHNINSPVVTKIFLTSRPEYHINQQFNITGSIRQNMILHRVEETKIQSDIRIFLENDIEEYKTQYNQNEEKMKQGQRLPLDWPGKGILNRLVRMASPLFISAATVSRMLRNEQWPETPDQKIAHILEFSTRGEGHVEDLYCSILAQIMDRIPIHARKKFTAEFQKIVGSVVLLTSPLSISALSDLTGFQKSEIYSKLNPLSSVLDVQSADTPIKLFHLSYRDFVLDENSFIGENGMSCRGLRIEEATIHAWLAKRCVQLLSTDLHNDICNLQDPGVIREEVEQDTIEEHLPQAIAYACIYWVHHVQEGKMVLQDGGPEHKLLETKMLNWIEALTWLGRINEGVELIRALKTLADIHSLF</sequence>
<reference evidence="6" key="1">
    <citation type="submission" date="2023-11" db="EMBL/GenBank/DDBJ databases">
        <title>The genome sequences of three competitors of mushroom-forming fungi.</title>
        <authorList>
            <person name="Beijen E."/>
            <person name="Ohm R.A."/>
        </authorList>
    </citation>
    <scope>NUCLEOTIDE SEQUENCE</scope>
    <source>
        <strain evidence="6">CBS 100526</strain>
    </source>
</reference>
<dbReference type="PANTHER" id="PTHR10039">
    <property type="entry name" value="AMELOGENIN"/>
    <property type="match status" value="1"/>
</dbReference>
<evidence type="ECO:0000259" key="5">
    <source>
        <dbReference type="Pfam" id="PF24883"/>
    </source>
</evidence>
<dbReference type="EMBL" id="JAWRVG010000006">
    <property type="protein sequence ID" value="KAK4081566.1"/>
    <property type="molecule type" value="Genomic_DNA"/>
</dbReference>
<dbReference type="PANTHER" id="PTHR10039:SF14">
    <property type="entry name" value="NACHT DOMAIN-CONTAINING PROTEIN"/>
    <property type="match status" value="1"/>
</dbReference>
<feature type="region of interest" description="Disordered" evidence="3">
    <location>
        <begin position="1"/>
        <end position="34"/>
    </location>
</feature>
<feature type="compositionally biased region" description="Basic and acidic residues" evidence="3">
    <location>
        <begin position="57"/>
        <end position="71"/>
    </location>
</feature>
<keyword evidence="7" id="KW-1185">Reference proteome</keyword>
<dbReference type="AlphaFoldDB" id="A0AAE1JBG5"/>
<gene>
    <name evidence="6" type="ORF">Triagg1_2307</name>
</gene>
<feature type="domain" description="DUF7708" evidence="4">
    <location>
        <begin position="148"/>
        <end position="289"/>
    </location>
</feature>
<feature type="domain" description="Nephrocystin 3-like N-terminal" evidence="5">
    <location>
        <begin position="368"/>
        <end position="529"/>
    </location>
</feature>
<name>A0AAE1JBG5_9HYPO</name>
<feature type="coiled-coil region" evidence="2">
    <location>
        <begin position="563"/>
        <end position="590"/>
    </location>
</feature>
<evidence type="ECO:0008006" key="8">
    <source>
        <dbReference type="Google" id="ProtNLM"/>
    </source>
</evidence>
<comment type="caution">
    <text evidence="6">The sequence shown here is derived from an EMBL/GenBank/DDBJ whole genome shotgun (WGS) entry which is preliminary data.</text>
</comment>
<keyword evidence="2" id="KW-0175">Coiled coil</keyword>
<evidence type="ECO:0000256" key="2">
    <source>
        <dbReference type="SAM" id="Coils"/>
    </source>
</evidence>
<dbReference type="Pfam" id="PF24883">
    <property type="entry name" value="NPHP3_N"/>
    <property type="match status" value="1"/>
</dbReference>
<dbReference type="Proteomes" id="UP001273209">
    <property type="component" value="Unassembled WGS sequence"/>
</dbReference>
<dbReference type="Gene3D" id="3.40.50.300">
    <property type="entry name" value="P-loop containing nucleotide triphosphate hydrolases"/>
    <property type="match status" value="1"/>
</dbReference>
<proteinExistence type="predicted"/>
<dbReference type="GeneID" id="87916379"/>
<evidence type="ECO:0000313" key="6">
    <source>
        <dbReference type="EMBL" id="KAK4081566.1"/>
    </source>
</evidence>
<evidence type="ECO:0000256" key="3">
    <source>
        <dbReference type="SAM" id="MobiDB-lite"/>
    </source>
</evidence>
<evidence type="ECO:0000313" key="7">
    <source>
        <dbReference type="Proteomes" id="UP001273209"/>
    </source>
</evidence>
<feature type="compositionally biased region" description="Basic and acidic residues" evidence="3">
    <location>
        <begin position="14"/>
        <end position="34"/>
    </location>
</feature>
<evidence type="ECO:0000256" key="1">
    <source>
        <dbReference type="ARBA" id="ARBA00022737"/>
    </source>
</evidence>
<dbReference type="SUPFAM" id="SSF52540">
    <property type="entry name" value="P-loop containing nucleoside triphosphate hydrolases"/>
    <property type="match status" value="1"/>
</dbReference>
<dbReference type="Pfam" id="PF24809">
    <property type="entry name" value="DUF7708"/>
    <property type="match status" value="1"/>
</dbReference>
<feature type="region of interest" description="Disordered" evidence="3">
    <location>
        <begin position="46"/>
        <end position="71"/>
    </location>
</feature>
<organism evidence="6 7">
    <name type="scientific">Trichoderma aggressivum f. europaeum</name>
    <dbReference type="NCBI Taxonomy" id="173218"/>
    <lineage>
        <taxon>Eukaryota</taxon>
        <taxon>Fungi</taxon>
        <taxon>Dikarya</taxon>
        <taxon>Ascomycota</taxon>
        <taxon>Pezizomycotina</taxon>
        <taxon>Sordariomycetes</taxon>
        <taxon>Hypocreomycetidae</taxon>
        <taxon>Hypocreales</taxon>
        <taxon>Hypocreaceae</taxon>
        <taxon>Trichoderma</taxon>
    </lineage>
</organism>
<protein>
    <recommendedName>
        <fullName evidence="8">NACHT domain-containing protein</fullName>
    </recommendedName>
</protein>
<dbReference type="RefSeq" id="XP_062758519.1">
    <property type="nucleotide sequence ID" value="XM_062896474.1"/>
</dbReference>
<keyword evidence="1" id="KW-0677">Repeat</keyword>
<dbReference type="InterPro" id="IPR027417">
    <property type="entry name" value="P-loop_NTPase"/>
</dbReference>
<evidence type="ECO:0000259" key="4">
    <source>
        <dbReference type="Pfam" id="PF24809"/>
    </source>
</evidence>